<dbReference type="InterPro" id="IPR033738">
    <property type="entry name" value="AsnB_N"/>
</dbReference>
<dbReference type="SUPFAM" id="SSF52402">
    <property type="entry name" value="Adenine nucleotide alpha hydrolases-like"/>
    <property type="match status" value="1"/>
</dbReference>
<evidence type="ECO:0000313" key="10">
    <source>
        <dbReference type="Proteomes" id="UP001595885"/>
    </source>
</evidence>
<comment type="caution">
    <text evidence="9">The sequence shown here is derived from an EMBL/GenBank/DDBJ whole genome shotgun (WGS) entry which is preliminary data.</text>
</comment>
<dbReference type="InterPro" id="IPR029055">
    <property type="entry name" value="Ntn_hydrolases_N"/>
</dbReference>
<dbReference type="Pfam" id="PF13537">
    <property type="entry name" value="GATase_7"/>
    <property type="match status" value="1"/>
</dbReference>
<dbReference type="Pfam" id="PF00733">
    <property type="entry name" value="Asn_synthase"/>
    <property type="match status" value="1"/>
</dbReference>
<reference evidence="10" key="1">
    <citation type="journal article" date="2019" name="Int. J. Syst. Evol. Microbiol.">
        <title>The Global Catalogue of Microorganisms (GCM) 10K type strain sequencing project: providing services to taxonomists for standard genome sequencing and annotation.</title>
        <authorList>
            <consortium name="The Broad Institute Genomics Platform"/>
            <consortium name="The Broad Institute Genome Sequencing Center for Infectious Disease"/>
            <person name="Wu L."/>
            <person name="Ma J."/>
        </authorList>
    </citation>
    <scope>NUCLEOTIDE SEQUENCE [LARGE SCALE GENOMIC DNA]</scope>
    <source>
        <strain evidence="10">CCUG 50349</strain>
    </source>
</reference>
<keyword evidence="4" id="KW-0547">Nucleotide-binding</keyword>
<evidence type="ECO:0000256" key="7">
    <source>
        <dbReference type="ARBA" id="ARBA00048741"/>
    </source>
</evidence>
<evidence type="ECO:0000256" key="1">
    <source>
        <dbReference type="ARBA" id="ARBA00005187"/>
    </source>
</evidence>
<organism evidence="9 10">
    <name type="scientific">Flavobacterium ponti</name>
    <dbReference type="NCBI Taxonomy" id="665133"/>
    <lineage>
        <taxon>Bacteria</taxon>
        <taxon>Pseudomonadati</taxon>
        <taxon>Bacteroidota</taxon>
        <taxon>Flavobacteriia</taxon>
        <taxon>Flavobacteriales</taxon>
        <taxon>Flavobacteriaceae</taxon>
        <taxon>Flavobacterium</taxon>
    </lineage>
</organism>
<dbReference type="InterPro" id="IPR014729">
    <property type="entry name" value="Rossmann-like_a/b/a_fold"/>
</dbReference>
<dbReference type="PANTHER" id="PTHR43284:SF1">
    <property type="entry name" value="ASPARAGINE SYNTHETASE"/>
    <property type="match status" value="1"/>
</dbReference>
<evidence type="ECO:0000256" key="5">
    <source>
        <dbReference type="ARBA" id="ARBA00022840"/>
    </source>
</evidence>
<evidence type="ECO:0000313" key="9">
    <source>
        <dbReference type="EMBL" id="MFC4739519.1"/>
    </source>
</evidence>
<gene>
    <name evidence="9" type="primary">asnB</name>
    <name evidence="9" type="ORF">ACFO3U_05885</name>
</gene>
<dbReference type="Gene3D" id="3.60.20.10">
    <property type="entry name" value="Glutamine Phosphoribosylpyrophosphate, subunit 1, domain 1"/>
    <property type="match status" value="1"/>
</dbReference>
<sequence length="627" mass="72674">MCGFAGLIAKTSLEKEQFTKFIKSSELMNHRGPDYRGIFQEDNVLLIHYRLSILDLDKRSNQPFYSKSKNNICVYNGEIYNYKEIANKNQIETITTSDTEVMIETFEKNSFNAIKNWNGIFATAIYDRQKKQIHILRDRLGIKPLYIYENEDVLLFASEAKVILDWLESFEINYKGLSQYMWFGNTTGEQTMIENLIKLKPGTVNTYSTVDGACLNKKEYWSIKNDVKENNLSEAETIDEIKIRLEAAVSRQLISDVPIGVLLSGGIDSSSMVAFASKNYSSKIDTYTVSYDFNTNGKDELQNAKLIAQKFNTNHHELVVTSNNVKEIFCNLVFQYDEPFAEAASIPLYQISKLCAQDKKVILQGDGGDELFAGYRRYNVLNSFNFWKFTSNLYPLIPKKEWKERMRRMAFILNQNTDASIMAYYMSQDVPYKSPYQIFNKEIQVKLENQAWDEDYIKQADNFVNEDKVQKMLKTDGNILLPHTYLEKVDKATMINSIEARVPMLDNDLVDFAFSIPSRLKVKNNEKKYLLKKALEGIIPNQILYGPKNGFNTPISSWLKSDLYDFAKESFENNQNILLDKNKCLAILEAHKKNEKDYSFLLWKILVLNTWLSFYKNKFKLKSSIIL</sequence>
<evidence type="ECO:0000256" key="6">
    <source>
        <dbReference type="ARBA" id="ARBA00022962"/>
    </source>
</evidence>
<name>A0ABV9P5K2_9FLAO</name>
<comment type="similarity">
    <text evidence="2">Belongs to the asparagine synthetase family.</text>
</comment>
<dbReference type="GO" id="GO:0004066">
    <property type="term" value="F:asparagine synthase (glutamine-hydrolyzing) activity"/>
    <property type="evidence" value="ECO:0007669"/>
    <property type="project" value="UniProtKB-EC"/>
</dbReference>
<feature type="domain" description="Glutamine amidotransferase type-2" evidence="8">
    <location>
        <begin position="2"/>
        <end position="210"/>
    </location>
</feature>
<evidence type="ECO:0000256" key="2">
    <source>
        <dbReference type="ARBA" id="ARBA00005752"/>
    </source>
</evidence>
<dbReference type="EMBL" id="JBHSGW010000004">
    <property type="protein sequence ID" value="MFC4739519.1"/>
    <property type="molecule type" value="Genomic_DNA"/>
</dbReference>
<dbReference type="NCBIfam" id="TIGR01536">
    <property type="entry name" value="asn_synth_AEB"/>
    <property type="match status" value="1"/>
</dbReference>
<keyword evidence="6" id="KW-0315">Glutamine amidotransferase</keyword>
<dbReference type="PROSITE" id="PS51278">
    <property type="entry name" value="GATASE_TYPE_2"/>
    <property type="match status" value="1"/>
</dbReference>
<accession>A0ABV9P5K2</accession>
<protein>
    <recommendedName>
        <fullName evidence="3">asparagine synthase (glutamine-hydrolyzing)</fullName>
        <ecNumber evidence="3">6.3.5.4</ecNumber>
    </recommendedName>
</protein>
<dbReference type="InterPro" id="IPR006426">
    <property type="entry name" value="Asn_synth_AEB"/>
</dbReference>
<dbReference type="InterPro" id="IPR017932">
    <property type="entry name" value="GATase_2_dom"/>
</dbReference>
<evidence type="ECO:0000256" key="3">
    <source>
        <dbReference type="ARBA" id="ARBA00012737"/>
    </source>
</evidence>
<dbReference type="SUPFAM" id="SSF56235">
    <property type="entry name" value="N-terminal nucleophile aminohydrolases (Ntn hydrolases)"/>
    <property type="match status" value="1"/>
</dbReference>
<evidence type="ECO:0000259" key="8">
    <source>
        <dbReference type="PROSITE" id="PS51278"/>
    </source>
</evidence>
<keyword evidence="9" id="KW-0436">Ligase</keyword>
<dbReference type="PANTHER" id="PTHR43284">
    <property type="entry name" value="ASPARAGINE SYNTHETASE (GLUTAMINE-HYDROLYZING)"/>
    <property type="match status" value="1"/>
</dbReference>
<dbReference type="RefSeq" id="WP_379739128.1">
    <property type="nucleotide sequence ID" value="NZ_JBHSGW010000004.1"/>
</dbReference>
<proteinExistence type="inferred from homology"/>
<dbReference type="InterPro" id="IPR001962">
    <property type="entry name" value="Asn_synthase"/>
</dbReference>
<dbReference type="CDD" id="cd01991">
    <property type="entry name" value="Asn_synthase_B_C"/>
    <property type="match status" value="1"/>
</dbReference>
<evidence type="ECO:0000256" key="4">
    <source>
        <dbReference type="ARBA" id="ARBA00022741"/>
    </source>
</evidence>
<dbReference type="EC" id="6.3.5.4" evidence="3"/>
<keyword evidence="10" id="KW-1185">Reference proteome</keyword>
<dbReference type="Proteomes" id="UP001595885">
    <property type="component" value="Unassembled WGS sequence"/>
</dbReference>
<comment type="catalytic activity">
    <reaction evidence="7">
        <text>L-aspartate + L-glutamine + ATP + H2O = L-asparagine + L-glutamate + AMP + diphosphate + H(+)</text>
        <dbReference type="Rhea" id="RHEA:12228"/>
        <dbReference type="ChEBI" id="CHEBI:15377"/>
        <dbReference type="ChEBI" id="CHEBI:15378"/>
        <dbReference type="ChEBI" id="CHEBI:29985"/>
        <dbReference type="ChEBI" id="CHEBI:29991"/>
        <dbReference type="ChEBI" id="CHEBI:30616"/>
        <dbReference type="ChEBI" id="CHEBI:33019"/>
        <dbReference type="ChEBI" id="CHEBI:58048"/>
        <dbReference type="ChEBI" id="CHEBI:58359"/>
        <dbReference type="ChEBI" id="CHEBI:456215"/>
        <dbReference type="EC" id="6.3.5.4"/>
    </reaction>
</comment>
<keyword evidence="5" id="KW-0067">ATP-binding</keyword>
<dbReference type="InterPro" id="IPR051786">
    <property type="entry name" value="ASN_synthetase/amidase"/>
</dbReference>
<dbReference type="PIRSF" id="PIRSF001589">
    <property type="entry name" value="Asn_synthetase_glu-h"/>
    <property type="match status" value="1"/>
</dbReference>
<comment type="pathway">
    <text evidence="1">Amino-acid biosynthesis; L-asparagine biosynthesis; L-asparagine from L-aspartate (L-Gln route): step 1/1.</text>
</comment>
<dbReference type="Gene3D" id="3.40.50.620">
    <property type="entry name" value="HUPs"/>
    <property type="match status" value="1"/>
</dbReference>
<dbReference type="CDD" id="cd00712">
    <property type="entry name" value="AsnB"/>
    <property type="match status" value="1"/>
</dbReference>